<evidence type="ECO:0000313" key="2">
    <source>
        <dbReference type="Proteomes" id="UP000095780"/>
    </source>
</evidence>
<dbReference type="Proteomes" id="UP000095780">
    <property type="component" value="Unassembled WGS sequence"/>
</dbReference>
<proteinExistence type="predicted"/>
<reference evidence="1 2" key="1">
    <citation type="submission" date="2015-09" db="EMBL/GenBank/DDBJ databases">
        <authorList>
            <consortium name="Pathogen Informatics"/>
        </authorList>
    </citation>
    <scope>NUCLEOTIDE SEQUENCE [LARGE SCALE GENOMIC DNA]</scope>
    <source>
        <strain evidence="1 2">2789STDY5834878</strain>
    </source>
</reference>
<organism evidence="1 2">
    <name type="scientific">Lachnospira eligens</name>
    <dbReference type="NCBI Taxonomy" id="39485"/>
    <lineage>
        <taxon>Bacteria</taxon>
        <taxon>Bacillati</taxon>
        <taxon>Bacillota</taxon>
        <taxon>Clostridia</taxon>
        <taxon>Lachnospirales</taxon>
        <taxon>Lachnospiraceae</taxon>
        <taxon>Lachnospira</taxon>
    </lineage>
</organism>
<gene>
    <name evidence="1" type="ORF">ERS852492_01789</name>
</gene>
<dbReference type="EMBL" id="CZBV01000004">
    <property type="protein sequence ID" value="CUQ86174.1"/>
    <property type="molecule type" value="Genomic_DNA"/>
</dbReference>
<sequence length="352" mass="42002">MRIFDKCENKIYTKINYEKLENCFCILDDNDNIVCDVYPEIKLDSDYKPGNFELKILYNDRQDCTEESIFQVYAEKQRIGWIFPIQAINSKEHSYAENAYFLKYAYIAWYLLLDCLNVEIESMDEFDLLNQYDDGISILILDKENCDKLDDFEFDKYVIGLYQKGYSVTGKGNLYADSSDRSKRINIKRQSTELDDVPYLIELFKKQIPLENNDISRFYLYYQVVEILISKVFDKEFSKFIEELKDTTEKLFDKKEDLGHMSNEKWRVRKLCNDYCSIDTYLKSCLNDKCTEMLNYTKCKVYDNMEDNLYQVRCLMVHRMYILDESAEQMLHDLDNIFLDVVIQLVLSYSAK</sequence>
<name>A0A174ZG34_9FIRM</name>
<dbReference type="AlphaFoldDB" id="A0A174ZG34"/>
<protein>
    <submittedName>
        <fullName evidence="1">Uncharacterized protein</fullName>
    </submittedName>
</protein>
<accession>A0A174ZG34</accession>
<evidence type="ECO:0000313" key="1">
    <source>
        <dbReference type="EMBL" id="CUQ86174.1"/>
    </source>
</evidence>